<sequence>MAKTKVINSTMAALAAMIATVSCTKDKTDIPPPGGSQGDGKVMVKATFLGYEGGASSSPVTVRDLQACIFEDGKMTHIFDGLSAAGGSCSVSLDSHSGTLYMIANTDGIIDLGSLKSGDITEDQWLRTTVALQDGRPSDFFSGSVSLDGMENTQTEIPLSLKRGAARFDLRFRTAGKAEVNRVTLSRSAESGFLFPVSGKFSPDDVTRTDAVASFDSPLSTDTEGVLHVFEQSADNTVIKVDAVIDGKAVELSKTISEPLKRNTIYTLTVRKDVIDVTLDVTFEDWEQGPDTELTPVVRHL</sequence>
<dbReference type="PROSITE" id="PS51257">
    <property type="entry name" value="PROKAR_LIPOPROTEIN"/>
    <property type="match status" value="1"/>
</dbReference>
<dbReference type="AlphaFoldDB" id="A0A9D9HKD4"/>
<accession>A0A9D9HKD4</accession>
<evidence type="ECO:0000313" key="1">
    <source>
        <dbReference type="EMBL" id="MBO8455457.1"/>
    </source>
</evidence>
<dbReference type="EMBL" id="JADIMK010000035">
    <property type="protein sequence ID" value="MBO8455457.1"/>
    <property type="molecule type" value="Genomic_DNA"/>
</dbReference>
<reference evidence="1" key="2">
    <citation type="journal article" date="2021" name="PeerJ">
        <title>Extensive microbial diversity within the chicken gut microbiome revealed by metagenomics and culture.</title>
        <authorList>
            <person name="Gilroy R."/>
            <person name="Ravi A."/>
            <person name="Getino M."/>
            <person name="Pursley I."/>
            <person name="Horton D.L."/>
            <person name="Alikhan N.F."/>
            <person name="Baker D."/>
            <person name="Gharbi K."/>
            <person name="Hall N."/>
            <person name="Watson M."/>
            <person name="Adriaenssens E.M."/>
            <person name="Foster-Nyarko E."/>
            <person name="Jarju S."/>
            <person name="Secka A."/>
            <person name="Antonio M."/>
            <person name="Oren A."/>
            <person name="Chaudhuri R.R."/>
            <person name="La Ragione R."/>
            <person name="Hildebrand F."/>
            <person name="Pallen M.J."/>
        </authorList>
    </citation>
    <scope>NUCLEOTIDE SEQUENCE</scope>
    <source>
        <strain evidence="1">B1-3475</strain>
    </source>
</reference>
<organism evidence="1 2">
    <name type="scientific">Candidatus Cryptobacteroides intestinigallinarum</name>
    <dbReference type="NCBI Taxonomy" id="2840767"/>
    <lineage>
        <taxon>Bacteria</taxon>
        <taxon>Pseudomonadati</taxon>
        <taxon>Bacteroidota</taxon>
        <taxon>Bacteroidia</taxon>
        <taxon>Bacteroidales</taxon>
        <taxon>Candidatus Cryptobacteroides</taxon>
    </lineage>
</organism>
<protein>
    <submittedName>
        <fullName evidence="1">Uncharacterized protein</fullName>
    </submittedName>
</protein>
<reference evidence="1" key="1">
    <citation type="submission" date="2020-10" db="EMBL/GenBank/DDBJ databases">
        <authorList>
            <person name="Gilroy R."/>
        </authorList>
    </citation>
    <scope>NUCLEOTIDE SEQUENCE</scope>
    <source>
        <strain evidence="1">B1-3475</strain>
    </source>
</reference>
<name>A0A9D9HKD4_9BACT</name>
<evidence type="ECO:0000313" key="2">
    <source>
        <dbReference type="Proteomes" id="UP000823617"/>
    </source>
</evidence>
<gene>
    <name evidence="1" type="ORF">IAC08_03525</name>
</gene>
<dbReference type="Proteomes" id="UP000823617">
    <property type="component" value="Unassembled WGS sequence"/>
</dbReference>
<comment type="caution">
    <text evidence="1">The sequence shown here is derived from an EMBL/GenBank/DDBJ whole genome shotgun (WGS) entry which is preliminary data.</text>
</comment>
<proteinExistence type="predicted"/>